<gene>
    <name evidence="1" type="ORF">Syun_018722</name>
</gene>
<comment type="caution">
    <text evidence="1">The sequence shown here is derived from an EMBL/GenBank/DDBJ whole genome shotgun (WGS) entry which is preliminary data.</text>
</comment>
<proteinExistence type="predicted"/>
<dbReference type="Proteomes" id="UP001420932">
    <property type="component" value="Unassembled WGS sequence"/>
</dbReference>
<keyword evidence="2" id="KW-1185">Reference proteome</keyword>
<evidence type="ECO:0000313" key="1">
    <source>
        <dbReference type="EMBL" id="KAK9121105.1"/>
    </source>
</evidence>
<name>A0AAP0NXA1_9MAGN</name>
<sequence>MFVLLLNIKYCKNGFLGPCEDKMSFETIEMVMRRIEIVLMVLGWIGMPSSKGIDDLIILKV</sequence>
<protein>
    <submittedName>
        <fullName evidence="1">Uncharacterized protein</fullName>
    </submittedName>
</protein>
<accession>A0AAP0NXA1</accession>
<dbReference type="EMBL" id="JBBNAF010000008">
    <property type="protein sequence ID" value="KAK9121105.1"/>
    <property type="molecule type" value="Genomic_DNA"/>
</dbReference>
<organism evidence="1 2">
    <name type="scientific">Stephania yunnanensis</name>
    <dbReference type="NCBI Taxonomy" id="152371"/>
    <lineage>
        <taxon>Eukaryota</taxon>
        <taxon>Viridiplantae</taxon>
        <taxon>Streptophyta</taxon>
        <taxon>Embryophyta</taxon>
        <taxon>Tracheophyta</taxon>
        <taxon>Spermatophyta</taxon>
        <taxon>Magnoliopsida</taxon>
        <taxon>Ranunculales</taxon>
        <taxon>Menispermaceae</taxon>
        <taxon>Menispermoideae</taxon>
        <taxon>Cissampelideae</taxon>
        <taxon>Stephania</taxon>
    </lineage>
</organism>
<reference evidence="1 2" key="1">
    <citation type="submission" date="2024-01" db="EMBL/GenBank/DDBJ databases">
        <title>Genome assemblies of Stephania.</title>
        <authorList>
            <person name="Yang L."/>
        </authorList>
    </citation>
    <scope>NUCLEOTIDE SEQUENCE [LARGE SCALE GENOMIC DNA]</scope>
    <source>
        <strain evidence="1">YNDBR</strain>
        <tissue evidence="1">Leaf</tissue>
    </source>
</reference>
<dbReference type="AlphaFoldDB" id="A0AAP0NXA1"/>
<evidence type="ECO:0000313" key="2">
    <source>
        <dbReference type="Proteomes" id="UP001420932"/>
    </source>
</evidence>